<dbReference type="Gene3D" id="3.90.550.10">
    <property type="entry name" value="Spore Coat Polysaccharide Biosynthesis Protein SpsA, Chain A"/>
    <property type="match status" value="1"/>
</dbReference>
<evidence type="ECO:0000313" key="11">
    <source>
        <dbReference type="Ensembl" id="ENSCHIP00010030305.1"/>
    </source>
</evidence>
<comment type="catalytic activity">
    <reaction evidence="9">
        <text>an N-acetyl-beta-D-glucosaminyl derivative + UDP-N-acetyl-alpha-D-galactosamine = an N-acetyl-beta-D-galactosaminyl-(1-&gt;4)-N-acetyl-beta-D-glucosaminyl derivative + UDP + H(+)</text>
        <dbReference type="Rhea" id="RHEA:20493"/>
        <dbReference type="ChEBI" id="CHEBI:15378"/>
        <dbReference type="ChEBI" id="CHEBI:58223"/>
        <dbReference type="ChEBI" id="CHEBI:61631"/>
        <dbReference type="ChEBI" id="CHEBI:67138"/>
        <dbReference type="ChEBI" id="CHEBI:138027"/>
        <dbReference type="EC" id="2.4.1.244"/>
    </reaction>
</comment>
<keyword evidence="4" id="KW-0812">Transmembrane</keyword>
<dbReference type="InterPro" id="IPR008428">
    <property type="entry name" value="Chond_GalNAc"/>
</dbReference>
<dbReference type="EC" id="2.4.1.244" evidence="9"/>
<comment type="similarity">
    <text evidence="2 9">Belongs to the chondroitin N-acetylgalactosaminyltransferase family.</text>
</comment>
<dbReference type="GO" id="GO:0033842">
    <property type="term" value="F:N-acetyl-beta-glucosaminyl-derivative 4-beta-N-acetylgalactosaminyltransferase activity"/>
    <property type="evidence" value="ECO:0007669"/>
    <property type="project" value="UniProtKB-EC"/>
</dbReference>
<comment type="function">
    <text evidence="9">Transfers N-acetylgalactosamine (GalNAc) from UDP-GalNAc to N-acetylglucosamine-beta-benzyl with a beta-1,4-linkage to form N,N'-diacetyllactosediamine, GalNAc-beta-1,4-GlcNAc structures in N-linked glycans and probably O-linked glycans.</text>
</comment>
<evidence type="ECO:0000256" key="9">
    <source>
        <dbReference type="RuleBase" id="RU364016"/>
    </source>
</evidence>
<evidence type="ECO:0000256" key="7">
    <source>
        <dbReference type="ARBA" id="ARBA00023034"/>
    </source>
</evidence>
<protein>
    <recommendedName>
        <fullName evidence="9">Beta-1,4-N-acetylgalactosaminyltransferase</fullName>
        <ecNumber evidence="9">2.4.1.244</ecNumber>
    </recommendedName>
</protein>
<evidence type="ECO:0000256" key="2">
    <source>
        <dbReference type="ARBA" id="ARBA00009239"/>
    </source>
</evidence>
<proteinExistence type="inferred from homology"/>
<keyword evidence="5 9" id="KW-0735">Signal-anchor</keyword>
<dbReference type="AlphaFoldDB" id="A0A8C2RL50"/>
<sequence length="704" mass="79619">VLNLTRQVPAWREEYKGQANLHVFEDWCGGAVGQLRRNLHFPLFPHTRTTVKKLAVSPKWKNYGLRLFGFIHPARDGDVQFSVASDDNSEFWLSPNESPAGAQLVAFVGKTGSEWTAPGEFTKFSSQVSKPRRLMASRRYYFELLHKQDDRGSDHVEVGWRAFLPGLKFEVIGSAHISLYTDESALKMDHVAHVPQSPASHVGGRPRQEESRADMLRPDPRDAFFLTPRVEPSDLESVLEPCAYAPTYVVKDFPIARYQGLQFVYLSFVYPNDHTRLTHMETDNKCFYRESPLYLERFGFYKYMKMDREEGGEDRQEAQRRAFLFLNPDGECPQPPHPQLGGARAQAQSLWGRNALTPGETVVGMGMGRGEESRPLEATLVGSQVSDTGCTGGSCGRKNSNLVEPRALSSRRRRNHCVWAEWSSARRRYALLRIVNVEKRRDSARGSRFLLELELQERGGRRLRLSDAGCAAPPRAAGRGGHRRAGCRCAQCPRPPPVKNQARWVVQFLADMAALHARTGDSVVLVDFESEDMDVEQALRAARLPRYQYLRRAGNFERSAGLQAGVDAVEDASSIVFLCDLHIHFPPSILDGIRKHCVEGKLAFAPVVMRLSCGSSPGDPHGYWEVNGFGLFGIYKSDFDRIGGMNTEEFRDQWGGEDWELLDRVLQAGLEVERLRVRNFYHHFHSRRGMWGARSRKAARKEAP</sequence>
<evidence type="ECO:0000256" key="4">
    <source>
        <dbReference type="ARBA" id="ARBA00022692"/>
    </source>
</evidence>
<evidence type="ECO:0000256" key="5">
    <source>
        <dbReference type="ARBA" id="ARBA00022968"/>
    </source>
</evidence>
<keyword evidence="7 9" id="KW-0333">Golgi apparatus</keyword>
<evidence type="ECO:0000256" key="6">
    <source>
        <dbReference type="ARBA" id="ARBA00022989"/>
    </source>
</evidence>
<keyword evidence="6" id="KW-1133">Transmembrane helix</keyword>
<dbReference type="SMART" id="SM00758">
    <property type="entry name" value="PA14"/>
    <property type="match status" value="1"/>
</dbReference>
<name>A0A8C2RL50_CAPHI</name>
<dbReference type="InterPro" id="IPR051227">
    <property type="entry name" value="CS_glycosyltransferase"/>
</dbReference>
<comment type="subcellular location">
    <subcellularLocation>
        <location evidence="1 9">Golgi apparatus</location>
        <location evidence="1 9">Golgi stack membrane</location>
        <topology evidence="1 9">Single-pass type II membrane protein</topology>
    </subcellularLocation>
</comment>
<keyword evidence="3 9" id="KW-0808">Transferase</keyword>
<evidence type="ECO:0000256" key="8">
    <source>
        <dbReference type="ARBA" id="ARBA00023136"/>
    </source>
</evidence>
<organism evidence="11">
    <name type="scientific">Capra hircus</name>
    <name type="common">Goat</name>
    <dbReference type="NCBI Taxonomy" id="9925"/>
    <lineage>
        <taxon>Eukaryota</taxon>
        <taxon>Metazoa</taxon>
        <taxon>Chordata</taxon>
        <taxon>Craniata</taxon>
        <taxon>Vertebrata</taxon>
        <taxon>Euteleostomi</taxon>
        <taxon>Mammalia</taxon>
        <taxon>Eutheria</taxon>
        <taxon>Laurasiatheria</taxon>
        <taxon>Artiodactyla</taxon>
        <taxon>Ruminantia</taxon>
        <taxon>Pecora</taxon>
        <taxon>Bovidae</taxon>
        <taxon>Caprinae</taxon>
        <taxon>Capra</taxon>
    </lineage>
</organism>
<dbReference type="PANTHER" id="PTHR12369">
    <property type="entry name" value="CHONDROITIN SYNTHASE"/>
    <property type="match status" value="1"/>
</dbReference>
<dbReference type="PROSITE" id="PS51820">
    <property type="entry name" value="PA14"/>
    <property type="match status" value="1"/>
</dbReference>
<dbReference type="Ensembl" id="ENSCHIT00010042722.1">
    <property type="protein sequence ID" value="ENSCHIP00010030305.1"/>
    <property type="gene ID" value="ENSCHIG00010021890.1"/>
</dbReference>
<dbReference type="InterPro" id="IPR011658">
    <property type="entry name" value="PA14_dom"/>
</dbReference>
<accession>A0A8C2RL50</accession>
<dbReference type="InterPro" id="IPR029044">
    <property type="entry name" value="Nucleotide-diphossugar_trans"/>
</dbReference>
<evidence type="ECO:0000256" key="3">
    <source>
        <dbReference type="ARBA" id="ARBA00022679"/>
    </source>
</evidence>
<dbReference type="SUPFAM" id="SSF53448">
    <property type="entry name" value="Nucleotide-diphospho-sugar transferases"/>
    <property type="match status" value="1"/>
</dbReference>
<reference evidence="11" key="1">
    <citation type="submission" date="2025-08" db="UniProtKB">
        <authorList>
            <consortium name="Ensembl"/>
        </authorList>
    </citation>
    <scope>IDENTIFICATION</scope>
</reference>
<dbReference type="Pfam" id="PF05679">
    <property type="entry name" value="CHGN"/>
    <property type="match status" value="1"/>
</dbReference>
<dbReference type="PANTHER" id="PTHR12369:SF46">
    <property type="entry name" value="N-ACETYL-BETA-GLUCOSAMINYL-GLYCOPROTEIN 4-BETA-N-ACETYLGALACTOSAMINYLTRANSFERASE 1"/>
    <property type="match status" value="1"/>
</dbReference>
<dbReference type="InterPro" id="IPR037524">
    <property type="entry name" value="PA14/GLEYA"/>
</dbReference>
<keyword evidence="8" id="KW-0472">Membrane</keyword>
<evidence type="ECO:0000259" key="10">
    <source>
        <dbReference type="PROSITE" id="PS51820"/>
    </source>
</evidence>
<feature type="domain" description="PA14" evidence="10">
    <location>
        <begin position="6"/>
        <end position="176"/>
    </location>
</feature>
<dbReference type="GO" id="GO:0032580">
    <property type="term" value="C:Golgi cisterna membrane"/>
    <property type="evidence" value="ECO:0007669"/>
    <property type="project" value="UniProtKB-SubCell"/>
</dbReference>
<evidence type="ECO:0000256" key="1">
    <source>
        <dbReference type="ARBA" id="ARBA00004447"/>
    </source>
</evidence>